<sequence>MISAKIRIKVGSMELEYEGDPAFLTGGIEALLTTMGDLAGRIPNEPAQAAGIAIANSPPSELAGFHFSTNTIAAHLDAKTGPELVICAMAQLELVQGKSSSSRSEILAEMKSATTYFNTNIASNLSKSLSNLTKAKRINQVGAGSYSLSASEKKKVEVKVAEID</sequence>
<protein>
    <submittedName>
        <fullName evidence="1">Uncharacterized protein</fullName>
    </submittedName>
</protein>
<dbReference type="EMBL" id="JACHBI010000007">
    <property type="protein sequence ID" value="MBB5575247.1"/>
    <property type="molecule type" value="Genomic_DNA"/>
</dbReference>
<keyword evidence="2" id="KW-1185">Reference proteome</keyword>
<gene>
    <name evidence="1" type="ORF">GGD50_003876</name>
</gene>
<dbReference type="Proteomes" id="UP000549882">
    <property type="component" value="Unassembled WGS sequence"/>
</dbReference>
<proteinExistence type="predicted"/>
<evidence type="ECO:0000313" key="2">
    <source>
        <dbReference type="Proteomes" id="UP000549882"/>
    </source>
</evidence>
<evidence type="ECO:0000313" key="1">
    <source>
        <dbReference type="EMBL" id="MBB5575247.1"/>
    </source>
</evidence>
<dbReference type="AlphaFoldDB" id="A0A7W8XTD6"/>
<accession>A0A7W8XTD6</accession>
<dbReference type="RefSeq" id="WP_107106748.1">
    <property type="nucleotide sequence ID" value="NZ_JACHBI010000007.1"/>
</dbReference>
<organism evidence="1 2">
    <name type="scientific">Rhizobium paranaense</name>
    <dbReference type="NCBI Taxonomy" id="1650438"/>
    <lineage>
        <taxon>Bacteria</taxon>
        <taxon>Pseudomonadati</taxon>
        <taxon>Pseudomonadota</taxon>
        <taxon>Alphaproteobacteria</taxon>
        <taxon>Hyphomicrobiales</taxon>
        <taxon>Rhizobiaceae</taxon>
        <taxon>Rhizobium/Agrobacterium group</taxon>
        <taxon>Rhizobium</taxon>
    </lineage>
</organism>
<name>A0A7W8XTD6_9HYPH</name>
<comment type="caution">
    <text evidence="1">The sequence shown here is derived from an EMBL/GenBank/DDBJ whole genome shotgun (WGS) entry which is preliminary data.</text>
</comment>
<reference evidence="1 2" key="1">
    <citation type="submission" date="2020-08" db="EMBL/GenBank/DDBJ databases">
        <title>Genomic Encyclopedia of Type Strains, Phase IV (KMG-V): Genome sequencing to study the core and pangenomes of soil and plant-associated prokaryotes.</title>
        <authorList>
            <person name="Whitman W."/>
        </authorList>
    </citation>
    <scope>NUCLEOTIDE SEQUENCE [LARGE SCALE GENOMIC DNA]</scope>
    <source>
        <strain evidence="1 2">SEMIA 4064</strain>
    </source>
</reference>